<dbReference type="Proteomes" id="UP000590412">
    <property type="component" value="Unassembled WGS sequence"/>
</dbReference>
<name>A0A8X7T8S4_CANPA</name>
<dbReference type="OrthoDB" id="4016300at2759"/>
<evidence type="ECO:0000256" key="1">
    <source>
        <dbReference type="SAM" id="MobiDB-lite"/>
    </source>
</evidence>
<gene>
    <name evidence="2" type="ORF">FOB60_005685</name>
</gene>
<sequence>MKSVTTFIELFQELNYNRSEKRLSWSGPINLSKREIFEINASLKELTASTAVSPKQTSTIIKCVDELCNSIFHEDECEEKISYFLVQLYLNSFIRHHFCDLTKSLWPILVKSNIDVCDSALFHTLAEDSLSNCPCWNWLSTTILTRIATNDTTKGLLKETLNSRDNLAKFERMKYLNRDFTSLMNLIGLFVSLGLDKTFLPDLTTPYIKYIESANPNFKNLIQCQTKSNVEALASSRCYIQPIDRNLLHVWVESKQQFHCHHVNLMCFESFKTFPNLIIKLSTSCAKGPKTRSKSDSSEAFIRSLAVRLADGTIEKNLEMQLQLTDVLHFNWLVQYLSSLQKKRKLAVNTLPEPRNPSNSAINTTGERAKLQSFESRRNKGVYQTVNPKGKASRKRKKLSDEWDLTSDFESSFEKTSIVDSKRGTNEVQVYEKEVIIEDETGKTPQCKVGADSEKEGSVILDNLVTESGKERSPNVKSKGAGHQHHDGCQNLSLHRANSTNVSSSLFVTDDSSKHDQSESMSLVVAPKERVNRMAKTQTSMSIDAQAPVRTSTPINAEFTEFPTTTDKTTDTEGGTVDVMQDALSLFSSNLVNKLKRVEFHVLHKRNDLQAEVDKEYKKIEQMQRAKLKEIQEYCKNELEKII</sequence>
<protein>
    <submittedName>
        <fullName evidence="2">Uncharacterized protein</fullName>
    </submittedName>
</protein>
<proteinExistence type="predicted"/>
<comment type="caution">
    <text evidence="2">The sequence shown here is derived from an EMBL/GenBank/DDBJ whole genome shotgun (WGS) entry which is preliminary data.</text>
</comment>
<dbReference type="AlphaFoldDB" id="A0A8X7T8S4"/>
<evidence type="ECO:0000313" key="2">
    <source>
        <dbReference type="EMBL" id="KAF6042931.1"/>
    </source>
</evidence>
<evidence type="ECO:0000313" key="3">
    <source>
        <dbReference type="Proteomes" id="UP000590412"/>
    </source>
</evidence>
<feature type="region of interest" description="Disordered" evidence="1">
    <location>
        <begin position="467"/>
        <end position="489"/>
    </location>
</feature>
<reference evidence="2" key="1">
    <citation type="submission" date="2020-03" db="EMBL/GenBank/DDBJ databases">
        <title>FDA dAtabase for Regulatory Grade micrObial Sequences (FDA-ARGOS): Supporting development and validation of Infectious Disease Dx tests.</title>
        <authorList>
            <person name="Campos J."/>
            <person name="Goldberg B."/>
            <person name="Tallon L."/>
            <person name="Sadzewicz L."/>
            <person name="Vavikolanu K."/>
            <person name="Mehta A."/>
            <person name="Aluvathingal J."/>
            <person name="Nadendla S."/>
            <person name="Nandy P."/>
            <person name="Geyer C."/>
            <person name="Yan Y."/>
            <person name="Sichtig H."/>
        </authorList>
    </citation>
    <scope>NUCLEOTIDE SEQUENCE [LARGE SCALE GENOMIC DNA]</scope>
    <source>
        <strain evidence="2">FDAARGOS_652</strain>
    </source>
</reference>
<organism evidence="2 3">
    <name type="scientific">Candida parapsilosis</name>
    <name type="common">Yeast</name>
    <dbReference type="NCBI Taxonomy" id="5480"/>
    <lineage>
        <taxon>Eukaryota</taxon>
        <taxon>Fungi</taxon>
        <taxon>Dikarya</taxon>
        <taxon>Ascomycota</taxon>
        <taxon>Saccharomycotina</taxon>
        <taxon>Pichiomycetes</taxon>
        <taxon>Debaryomycetaceae</taxon>
        <taxon>Candida/Lodderomyces clade</taxon>
        <taxon>Candida</taxon>
    </lineage>
</organism>
<accession>A0A8X7T8S4</accession>
<dbReference type="EMBL" id="JABWAB010000013">
    <property type="protein sequence ID" value="KAF6042931.1"/>
    <property type="molecule type" value="Genomic_DNA"/>
</dbReference>